<dbReference type="InterPro" id="IPR006060">
    <property type="entry name" value="Maltose/Cyclodextrin-bd"/>
</dbReference>
<dbReference type="EMBL" id="JAINWA010000003">
    <property type="protein sequence ID" value="MCD1655148.1"/>
    <property type="molecule type" value="Genomic_DNA"/>
</dbReference>
<keyword evidence="2" id="KW-0813">Transport</keyword>
<dbReference type="SUPFAM" id="SSF53850">
    <property type="entry name" value="Periplasmic binding protein-like II"/>
    <property type="match status" value="1"/>
</dbReference>
<proteinExistence type="inferred from homology"/>
<dbReference type="Gene3D" id="3.40.190.10">
    <property type="entry name" value="Periplasmic binding protein-like II"/>
    <property type="match status" value="2"/>
</dbReference>
<dbReference type="GO" id="GO:0055052">
    <property type="term" value="C:ATP-binding cassette (ABC) transporter complex, substrate-binding subunit-containing"/>
    <property type="evidence" value="ECO:0007669"/>
    <property type="project" value="TreeGrafter"/>
</dbReference>
<dbReference type="InterPro" id="IPR006061">
    <property type="entry name" value="SBP_1_CS"/>
</dbReference>
<dbReference type="GO" id="GO:0042956">
    <property type="term" value="P:maltodextrin transmembrane transport"/>
    <property type="evidence" value="ECO:0007669"/>
    <property type="project" value="TreeGrafter"/>
</dbReference>
<evidence type="ECO:0000256" key="1">
    <source>
        <dbReference type="ARBA" id="ARBA00008520"/>
    </source>
</evidence>
<evidence type="ECO:0000313" key="8">
    <source>
        <dbReference type="Proteomes" id="UP001198163"/>
    </source>
</evidence>
<name>A0AAE3EKH1_9SPIR</name>
<keyword evidence="8" id="KW-1185">Reference proteome</keyword>
<dbReference type="InterPro" id="IPR006059">
    <property type="entry name" value="SBP"/>
</dbReference>
<evidence type="ECO:0000256" key="5">
    <source>
        <dbReference type="ARBA" id="ARBA00030303"/>
    </source>
</evidence>
<dbReference type="GO" id="GO:1901982">
    <property type="term" value="F:maltose binding"/>
    <property type="evidence" value="ECO:0007669"/>
    <property type="project" value="TreeGrafter"/>
</dbReference>
<dbReference type="Proteomes" id="UP001198163">
    <property type="component" value="Unassembled WGS sequence"/>
</dbReference>
<protein>
    <recommendedName>
        <fullName evidence="5">Maltodextrin-binding protein</fullName>
    </recommendedName>
</protein>
<accession>A0AAE3EKH1</accession>
<dbReference type="PANTHER" id="PTHR30061:SF50">
    <property type="entry name" value="MALTOSE_MALTODEXTRIN-BINDING PERIPLASMIC PROTEIN"/>
    <property type="match status" value="1"/>
</dbReference>
<dbReference type="Pfam" id="PF01547">
    <property type="entry name" value="SBP_bac_1"/>
    <property type="match status" value="1"/>
</dbReference>
<dbReference type="PANTHER" id="PTHR30061">
    <property type="entry name" value="MALTOSE-BINDING PERIPLASMIC PROTEIN"/>
    <property type="match status" value="1"/>
</dbReference>
<dbReference type="AlphaFoldDB" id="A0AAE3EKH1"/>
<reference evidence="7" key="1">
    <citation type="submission" date="2021-08" db="EMBL/GenBank/DDBJ databases">
        <title>Comparative analyses of Brucepasteria parasyntrophica and Teretinema zuelzerae.</title>
        <authorList>
            <person name="Song Y."/>
            <person name="Brune A."/>
        </authorList>
    </citation>
    <scope>NUCLEOTIDE SEQUENCE</scope>
    <source>
        <strain evidence="7">DSM 1903</strain>
    </source>
</reference>
<keyword evidence="4 6" id="KW-0732">Signal</keyword>
<dbReference type="PRINTS" id="PR00181">
    <property type="entry name" value="MALTOSEBP"/>
</dbReference>
<dbReference type="GO" id="GO:0015144">
    <property type="term" value="F:carbohydrate transmembrane transporter activity"/>
    <property type="evidence" value="ECO:0007669"/>
    <property type="project" value="InterPro"/>
</dbReference>
<evidence type="ECO:0000313" key="7">
    <source>
        <dbReference type="EMBL" id="MCD1655148.1"/>
    </source>
</evidence>
<dbReference type="PROSITE" id="PS01037">
    <property type="entry name" value="SBP_BACTERIAL_1"/>
    <property type="match status" value="1"/>
</dbReference>
<sequence length="400" mass="42156">MKKGALIALLLVPALAFAAGGQDSATGSAGKKVTLTVWESDKGPDEFIRQAGAAFTAKNPNIEIKYVHVELGDAAGQIALDGPAGVGPDLFAAPHDKLGELATGGHVLPSQNADALRRQVLGACSSALTFGGKMYGYPVSAETYALFYNKALVKENEVPKTWDEVAAFAKKYNAANPGKYGFIMDVGNAYYTIVFTTSDGNRLFGPTGTDTSSTNINSPKSIKGMQFFQNLRSVLNVPSADLTTSVADSAFASGTAAMHITGLWNVVPFKDAGVDFGVAPLPALPGDAKPAASFSGTRAMFVSAYSDYPNEAALFAQFLLSPEMQQLRFKITGALPAIATKVDSPYMGGFLAQLDYAFPMPSIPQMGAYWEAMNNASKNIWDGADIKKELDACNAAILGK</sequence>
<evidence type="ECO:0000256" key="6">
    <source>
        <dbReference type="SAM" id="SignalP"/>
    </source>
</evidence>
<gene>
    <name evidence="7" type="ORF">K7J14_10600</name>
</gene>
<feature type="signal peptide" evidence="6">
    <location>
        <begin position="1"/>
        <end position="18"/>
    </location>
</feature>
<dbReference type="RefSeq" id="WP_230755980.1">
    <property type="nucleotide sequence ID" value="NZ_JAINWA010000003.1"/>
</dbReference>
<evidence type="ECO:0000256" key="4">
    <source>
        <dbReference type="ARBA" id="ARBA00022729"/>
    </source>
</evidence>
<feature type="chain" id="PRO_5041931704" description="Maltodextrin-binding protein" evidence="6">
    <location>
        <begin position="19"/>
        <end position="400"/>
    </location>
</feature>
<organism evidence="7 8">
    <name type="scientific">Teretinema zuelzerae</name>
    <dbReference type="NCBI Taxonomy" id="156"/>
    <lineage>
        <taxon>Bacteria</taxon>
        <taxon>Pseudomonadati</taxon>
        <taxon>Spirochaetota</taxon>
        <taxon>Spirochaetia</taxon>
        <taxon>Spirochaetales</taxon>
        <taxon>Treponemataceae</taxon>
        <taxon>Teretinema</taxon>
    </lineage>
</organism>
<dbReference type="CDD" id="cd13586">
    <property type="entry name" value="PBP2_Maltose_binding_like"/>
    <property type="match status" value="1"/>
</dbReference>
<dbReference type="GO" id="GO:0015768">
    <property type="term" value="P:maltose transport"/>
    <property type="evidence" value="ECO:0007669"/>
    <property type="project" value="TreeGrafter"/>
</dbReference>
<comment type="caution">
    <text evidence="7">The sequence shown here is derived from an EMBL/GenBank/DDBJ whole genome shotgun (WGS) entry which is preliminary data.</text>
</comment>
<keyword evidence="3" id="KW-0762">Sugar transport</keyword>
<comment type="similarity">
    <text evidence="1">Belongs to the bacterial solute-binding protein 1 family.</text>
</comment>
<evidence type="ECO:0000256" key="2">
    <source>
        <dbReference type="ARBA" id="ARBA00022448"/>
    </source>
</evidence>
<evidence type="ECO:0000256" key="3">
    <source>
        <dbReference type="ARBA" id="ARBA00022597"/>
    </source>
</evidence>